<dbReference type="VEuPathDB" id="TriTrypDB:TCSYLVIO_001569"/>
<dbReference type="SUPFAM" id="SSF48464">
    <property type="entry name" value="ENTH/VHS domain"/>
    <property type="match status" value="1"/>
</dbReference>
<dbReference type="VEuPathDB" id="TriTrypDB:ECC02_003405"/>
<comment type="subcellular location">
    <subcellularLocation>
        <location evidence="1">Membrane</location>
        <location evidence="1">Clathrin-coated pit</location>
    </subcellularLocation>
</comment>
<organism evidence="7 8">
    <name type="scientific">Trypanosoma cruzi</name>
    <dbReference type="NCBI Taxonomy" id="5693"/>
    <lineage>
        <taxon>Eukaryota</taxon>
        <taxon>Discoba</taxon>
        <taxon>Euglenozoa</taxon>
        <taxon>Kinetoplastea</taxon>
        <taxon>Metakinetoplastina</taxon>
        <taxon>Trypanosomatida</taxon>
        <taxon>Trypanosomatidae</taxon>
        <taxon>Trypanosoma</taxon>
        <taxon>Schizotrypanum</taxon>
    </lineage>
</organism>
<dbReference type="VEuPathDB" id="TriTrypDB:Tc_MARK_6414"/>
<evidence type="ECO:0000313" key="7">
    <source>
        <dbReference type="EMBL" id="PWU93962.1"/>
    </source>
</evidence>
<dbReference type="PANTHER" id="PTHR22951:SF5">
    <property type="entry name" value="PHOSPHATIDYLINOSITOL-BINDING CLATHRIN ASSEMBLY PROTEIN LAP"/>
    <property type="match status" value="1"/>
</dbReference>
<dbReference type="InterPro" id="IPR014712">
    <property type="entry name" value="ANTH_dom_sf"/>
</dbReference>
<dbReference type="EMBL" id="PRFA01000028">
    <property type="protein sequence ID" value="PWU93962.1"/>
    <property type="molecule type" value="Genomic_DNA"/>
</dbReference>
<dbReference type="InterPro" id="IPR048050">
    <property type="entry name" value="ANTH_N_plant"/>
</dbReference>
<dbReference type="SUPFAM" id="SSF89009">
    <property type="entry name" value="GAT-like domain"/>
    <property type="match status" value="1"/>
</dbReference>
<gene>
    <name evidence="7" type="ORF">C4B63_28g27</name>
</gene>
<dbReference type="VEuPathDB" id="TriTrypDB:TcBrA4_0008380"/>
<dbReference type="VEuPathDB" id="TriTrypDB:C4B63_28g27"/>
<dbReference type="VEuPathDB" id="TriTrypDB:TcYC6_0080950"/>
<evidence type="ECO:0000256" key="4">
    <source>
        <dbReference type="ARBA" id="ARBA00023176"/>
    </source>
</evidence>
<dbReference type="Pfam" id="PF07651">
    <property type="entry name" value="ANTH"/>
    <property type="match status" value="1"/>
</dbReference>
<sequence length="500" mass="55454">MNVKDSNELKRGAGYLKEKAIIGLARVTGDELDRAIMKVTSHMLKAPKEKHMQRLLATTYGHYKNDTRDGKSICGHIVAELEKRMHTHNWIVVLKTLVTLHRLMTDGSNEFNACIKRNRSIFCARNLKDLSESVEGAAQALFIRQYLSYLEERAISQEAIGVDNRLESVDFSSYLRSMDVDSLTPFFGALLGQLAALVAVEYQEAIVDNFCTLEAYQRLVCDGKILYQLLSNRVIFVLDGFDDFSLPLKKVWLELYRQYSVVVEKLRLLFDSILRSSKVFMQPPPQLKPLPDSFLGQLEDDVRLSSIPREDVTETLGKLGICGSEIKSPPRETVEKTSPPLSPSVNAQQRSGKESPSIPPVATEKKEAAFSMDELFVSAPAAESGPAVPSAPADPLVDNQYFPLFSPQSEENTGPEKLGDHYAALNTVIDDGWSTGAPVSWEGTPSVQYSTAAPVADGMSHTVWGGTYSSATDAIPKQGNENVFKELYTEEQKGWHANNI</sequence>
<dbReference type="GO" id="GO:0005545">
    <property type="term" value="F:1-phosphatidylinositol binding"/>
    <property type="evidence" value="ECO:0007669"/>
    <property type="project" value="InterPro"/>
</dbReference>
<dbReference type="GO" id="GO:0000149">
    <property type="term" value="F:SNARE binding"/>
    <property type="evidence" value="ECO:0007669"/>
    <property type="project" value="TreeGrafter"/>
</dbReference>
<dbReference type="GO" id="GO:0030136">
    <property type="term" value="C:clathrin-coated vesicle"/>
    <property type="evidence" value="ECO:0007669"/>
    <property type="project" value="InterPro"/>
</dbReference>
<reference evidence="7 8" key="1">
    <citation type="journal article" date="2018" name="Microb. Genom.">
        <title>Expanding an expanded genome: long-read sequencing of Trypanosoma cruzi.</title>
        <authorList>
            <person name="Berna L."/>
            <person name="Rodriguez M."/>
            <person name="Chiribao M.L."/>
            <person name="Parodi-Talice A."/>
            <person name="Pita S."/>
            <person name="Rijo G."/>
            <person name="Alvarez-Valin F."/>
            <person name="Robello C."/>
        </authorList>
    </citation>
    <scope>NUCLEOTIDE SEQUENCE [LARGE SCALE GENOMIC DNA]</scope>
    <source>
        <strain evidence="7 8">Dm28c</strain>
    </source>
</reference>
<dbReference type="GO" id="GO:0006900">
    <property type="term" value="P:vesicle budding from membrane"/>
    <property type="evidence" value="ECO:0007669"/>
    <property type="project" value="TreeGrafter"/>
</dbReference>
<dbReference type="GO" id="GO:0005905">
    <property type="term" value="C:clathrin-coated pit"/>
    <property type="evidence" value="ECO:0007669"/>
    <property type="project" value="UniProtKB-SubCell"/>
</dbReference>
<dbReference type="VEuPathDB" id="TriTrypDB:TcCLB.503449.30"/>
<evidence type="ECO:0000313" key="8">
    <source>
        <dbReference type="Proteomes" id="UP000246121"/>
    </source>
</evidence>
<feature type="domain" description="ENTH" evidence="6">
    <location>
        <begin position="24"/>
        <end position="164"/>
    </location>
</feature>
<dbReference type="GO" id="GO:0048268">
    <property type="term" value="P:clathrin coat assembly"/>
    <property type="evidence" value="ECO:0007669"/>
    <property type="project" value="InterPro"/>
</dbReference>
<dbReference type="VEuPathDB" id="TriTrypDB:TcCL_ESM05737"/>
<dbReference type="InterPro" id="IPR011417">
    <property type="entry name" value="ANTH_dom"/>
</dbReference>
<feature type="region of interest" description="Disordered" evidence="5">
    <location>
        <begin position="321"/>
        <end position="364"/>
    </location>
</feature>
<dbReference type="Proteomes" id="UP000246121">
    <property type="component" value="Unassembled WGS sequence"/>
</dbReference>
<evidence type="ECO:0000259" key="6">
    <source>
        <dbReference type="PROSITE" id="PS50942"/>
    </source>
</evidence>
<proteinExistence type="predicted"/>
<dbReference type="GO" id="GO:0072583">
    <property type="term" value="P:clathrin-dependent endocytosis"/>
    <property type="evidence" value="ECO:0007669"/>
    <property type="project" value="InterPro"/>
</dbReference>
<dbReference type="VEuPathDB" id="TriTrypDB:C3747_11g329"/>
<dbReference type="VEuPathDB" id="TriTrypDB:BCY84_02190"/>
<dbReference type="SMART" id="SM00273">
    <property type="entry name" value="ENTH"/>
    <property type="match status" value="1"/>
</dbReference>
<accession>A0A2V2VEE7</accession>
<comment type="caution">
    <text evidence="7">The sequence shown here is derived from an EMBL/GenBank/DDBJ whole genome shotgun (WGS) entry which is preliminary data.</text>
</comment>
<dbReference type="InterPro" id="IPR013809">
    <property type="entry name" value="ENTH"/>
</dbReference>
<dbReference type="VEuPathDB" id="TriTrypDB:TcCLB.509875.190"/>
<keyword evidence="4" id="KW-0168">Coated pit</keyword>
<dbReference type="InterPro" id="IPR008942">
    <property type="entry name" value="ENTH_VHS"/>
</dbReference>
<keyword evidence="3" id="KW-0472">Membrane</keyword>
<dbReference type="Gene3D" id="1.25.40.90">
    <property type="match status" value="1"/>
</dbReference>
<dbReference type="GO" id="GO:0032050">
    <property type="term" value="F:clathrin heavy chain binding"/>
    <property type="evidence" value="ECO:0007669"/>
    <property type="project" value="TreeGrafter"/>
</dbReference>
<evidence type="ECO:0000256" key="5">
    <source>
        <dbReference type="SAM" id="MobiDB-lite"/>
    </source>
</evidence>
<dbReference type="GO" id="GO:0005546">
    <property type="term" value="F:phosphatidylinositol-4,5-bisphosphate binding"/>
    <property type="evidence" value="ECO:0007669"/>
    <property type="project" value="TreeGrafter"/>
</dbReference>
<dbReference type="CDD" id="cd03564">
    <property type="entry name" value="ANTH_N"/>
    <property type="match status" value="1"/>
</dbReference>
<protein>
    <submittedName>
        <fullName evidence="7">Putative clathrin coat assembly protein</fullName>
    </submittedName>
</protein>
<evidence type="ECO:0000256" key="3">
    <source>
        <dbReference type="ARBA" id="ARBA00023136"/>
    </source>
</evidence>
<dbReference type="PANTHER" id="PTHR22951">
    <property type="entry name" value="CLATHRIN ASSEMBLY PROTEIN"/>
    <property type="match status" value="1"/>
</dbReference>
<dbReference type="InterPro" id="IPR045192">
    <property type="entry name" value="AP180-like"/>
</dbReference>
<dbReference type="VEuPathDB" id="TriTrypDB:TCDM_00902"/>
<dbReference type="PROSITE" id="PS50942">
    <property type="entry name" value="ENTH"/>
    <property type="match status" value="1"/>
</dbReference>
<dbReference type="AlphaFoldDB" id="A0A2V2VEE7"/>
<evidence type="ECO:0000256" key="2">
    <source>
        <dbReference type="ARBA" id="ARBA00022583"/>
    </source>
</evidence>
<name>A0A2V2VEE7_TRYCR</name>
<keyword evidence="2" id="KW-0254">Endocytosis</keyword>
<dbReference type="Gene3D" id="1.20.58.150">
    <property type="entry name" value="ANTH domain"/>
    <property type="match status" value="1"/>
</dbReference>
<evidence type="ECO:0000256" key="1">
    <source>
        <dbReference type="ARBA" id="ARBA00004600"/>
    </source>
</evidence>
<dbReference type="VEuPathDB" id="TriTrypDB:TcG_00794"/>